<accession>A0A1N7SS72</accession>
<comment type="caution">
    <text evidence="1">The sequence shown here is derived from an EMBL/GenBank/DDBJ whole genome shotgun (WGS) entry which is preliminary data.</text>
</comment>
<sequence>MPGNVGLMWADGTSRAGLQDDRRFPPRHNGAAIRNVCRRFVELCRGLKLLSSDMVAIDGSRTADRTSPTGFDMKTVRLC</sequence>
<dbReference type="AlphaFoldDB" id="A0A1N7SS72"/>
<protein>
    <submittedName>
        <fullName evidence="1">Transposase</fullName>
    </submittedName>
</protein>
<proteinExistence type="predicted"/>
<dbReference type="Proteomes" id="UP000195569">
    <property type="component" value="Unassembled WGS sequence"/>
</dbReference>
<name>A0A1N7SS72_9BURK</name>
<evidence type="ECO:0000313" key="1">
    <source>
        <dbReference type="EMBL" id="SIT50206.1"/>
    </source>
</evidence>
<organism evidence="1 2">
    <name type="scientific">Paraburkholderia piptadeniae</name>
    <dbReference type="NCBI Taxonomy" id="1701573"/>
    <lineage>
        <taxon>Bacteria</taxon>
        <taxon>Pseudomonadati</taxon>
        <taxon>Pseudomonadota</taxon>
        <taxon>Betaproteobacteria</taxon>
        <taxon>Burkholderiales</taxon>
        <taxon>Burkholderiaceae</taxon>
        <taxon>Paraburkholderia</taxon>
    </lineage>
</organism>
<reference evidence="1" key="1">
    <citation type="submission" date="2016-12" db="EMBL/GenBank/DDBJ databases">
        <authorList>
            <person name="Moulin L."/>
        </authorList>
    </citation>
    <scope>NUCLEOTIDE SEQUENCE [LARGE SCALE GENOMIC DNA]</scope>
    <source>
        <strain evidence="1">STM 7183</strain>
    </source>
</reference>
<keyword evidence="2" id="KW-1185">Reference proteome</keyword>
<evidence type="ECO:0000313" key="2">
    <source>
        <dbReference type="Proteomes" id="UP000195569"/>
    </source>
</evidence>
<dbReference type="EMBL" id="CYGY02000075">
    <property type="protein sequence ID" value="SIT50206.1"/>
    <property type="molecule type" value="Genomic_DNA"/>
</dbReference>
<gene>
    <name evidence="1" type="ORF">BN2476_750149</name>
</gene>